<dbReference type="SMART" id="SM00248">
    <property type="entry name" value="ANK"/>
    <property type="match status" value="2"/>
</dbReference>
<evidence type="ECO:0000256" key="4">
    <source>
        <dbReference type="SAM" id="MobiDB-lite"/>
    </source>
</evidence>
<proteinExistence type="predicted"/>
<dbReference type="Pfam" id="PF12796">
    <property type="entry name" value="Ank_2"/>
    <property type="match status" value="1"/>
</dbReference>
<name>A0A364NDL4_STELY</name>
<evidence type="ECO:0000256" key="2">
    <source>
        <dbReference type="ARBA" id="ARBA00023043"/>
    </source>
</evidence>
<dbReference type="EMBL" id="QGDH01000012">
    <property type="protein sequence ID" value="RAR15370.1"/>
    <property type="molecule type" value="Genomic_DNA"/>
</dbReference>
<keyword evidence="2 3" id="KW-0040">ANK repeat</keyword>
<evidence type="ECO:0000256" key="1">
    <source>
        <dbReference type="ARBA" id="ARBA00022737"/>
    </source>
</evidence>
<feature type="repeat" description="ANK" evidence="3">
    <location>
        <begin position="273"/>
        <end position="305"/>
    </location>
</feature>
<dbReference type="PROSITE" id="PS50088">
    <property type="entry name" value="ANK_REPEAT"/>
    <property type="match status" value="1"/>
</dbReference>
<reference evidence="6" key="1">
    <citation type="submission" date="2018-05" db="EMBL/GenBank/DDBJ databases">
        <title>Draft genome sequence of Stemphylium lycopersici strain CIDEFI 213.</title>
        <authorList>
            <person name="Medina R."/>
            <person name="Franco M.E.E."/>
            <person name="Lucentini C.G."/>
            <person name="Saparrat M.C.N."/>
            <person name="Balatti P.A."/>
        </authorList>
    </citation>
    <scope>NUCLEOTIDE SEQUENCE [LARGE SCALE GENOMIC DNA]</scope>
    <source>
        <strain evidence="6">CIDEFI 213</strain>
    </source>
</reference>
<accession>A0A364NDL4</accession>
<evidence type="ECO:0000256" key="3">
    <source>
        <dbReference type="PROSITE-ProRule" id="PRU00023"/>
    </source>
</evidence>
<organism evidence="5 6">
    <name type="scientific">Stemphylium lycopersici</name>
    <name type="common">Tomato gray leaf spot disease fungus</name>
    <name type="synonym">Thyrospora lycopersici</name>
    <dbReference type="NCBI Taxonomy" id="183478"/>
    <lineage>
        <taxon>Eukaryota</taxon>
        <taxon>Fungi</taxon>
        <taxon>Dikarya</taxon>
        <taxon>Ascomycota</taxon>
        <taxon>Pezizomycotina</taxon>
        <taxon>Dothideomycetes</taxon>
        <taxon>Pleosporomycetidae</taxon>
        <taxon>Pleosporales</taxon>
        <taxon>Pleosporineae</taxon>
        <taxon>Pleosporaceae</taxon>
        <taxon>Stemphylium</taxon>
    </lineage>
</organism>
<sequence>MAEPVSSIITIATVTLAAIKECTNYIESLRSVDKSVERLLNEISRLRRIVCIIQDTYRKARPEESDEKSMLVRERIEQCRDRLREIRPKAIDLGSRDSETFVEKTMLKLKYDEVAKDIAFATKDIKNHMEEINQVFNCWGLEAMQSIRRISEASKSQSSDSANTMTDHRVQQRSLSSPPVTSLFDAENSKDGYFLAMSFVDSFGKSDMCLPLSSTSPVFPYNITNPPKQNIDWEDFHAKLRKCRDNTSGVREIRLLLRQAQDQAELANVRGYCQRVPLHIAAQLGFGQVARVLLEFGANIDAKDEKQLSVLDHAVENNQREFVAILLENGVDETAINKENKVRFRNMNNVISFRNRRRQ</sequence>
<dbReference type="PANTHER" id="PTHR24198">
    <property type="entry name" value="ANKYRIN REPEAT AND PROTEIN KINASE DOMAIN-CONTAINING PROTEIN"/>
    <property type="match status" value="1"/>
</dbReference>
<dbReference type="PROSITE" id="PS50297">
    <property type="entry name" value="ANK_REP_REGION"/>
    <property type="match status" value="1"/>
</dbReference>
<dbReference type="PANTHER" id="PTHR24198:SF165">
    <property type="entry name" value="ANKYRIN REPEAT-CONTAINING PROTEIN-RELATED"/>
    <property type="match status" value="1"/>
</dbReference>
<dbReference type="Gene3D" id="1.25.40.20">
    <property type="entry name" value="Ankyrin repeat-containing domain"/>
    <property type="match status" value="1"/>
</dbReference>
<feature type="region of interest" description="Disordered" evidence="4">
    <location>
        <begin position="151"/>
        <end position="181"/>
    </location>
</feature>
<protein>
    <submittedName>
        <fullName evidence="5">Uncharacterized protein</fullName>
    </submittedName>
</protein>
<keyword evidence="6" id="KW-1185">Reference proteome</keyword>
<dbReference type="InterPro" id="IPR036770">
    <property type="entry name" value="Ankyrin_rpt-contain_sf"/>
</dbReference>
<dbReference type="InterPro" id="IPR002110">
    <property type="entry name" value="Ankyrin_rpt"/>
</dbReference>
<gene>
    <name evidence="5" type="ORF">DDE83_001199</name>
</gene>
<comment type="caution">
    <text evidence="5">The sequence shown here is derived from an EMBL/GenBank/DDBJ whole genome shotgun (WGS) entry which is preliminary data.</text>
</comment>
<evidence type="ECO:0000313" key="5">
    <source>
        <dbReference type="EMBL" id="RAR15370.1"/>
    </source>
</evidence>
<dbReference type="SUPFAM" id="SSF48403">
    <property type="entry name" value="Ankyrin repeat"/>
    <property type="match status" value="1"/>
</dbReference>
<evidence type="ECO:0000313" key="6">
    <source>
        <dbReference type="Proteomes" id="UP000249619"/>
    </source>
</evidence>
<dbReference type="AlphaFoldDB" id="A0A364NDL4"/>
<keyword evidence="1" id="KW-0677">Repeat</keyword>
<dbReference type="Proteomes" id="UP000249619">
    <property type="component" value="Unassembled WGS sequence"/>
</dbReference>